<dbReference type="GO" id="GO:0008237">
    <property type="term" value="F:metallopeptidase activity"/>
    <property type="evidence" value="ECO:0007669"/>
    <property type="project" value="UniProtKB-KW"/>
</dbReference>
<dbReference type="SUPFAM" id="SSF102712">
    <property type="entry name" value="JAB1/MPN domain"/>
    <property type="match status" value="1"/>
</dbReference>
<organism evidence="8">
    <name type="scientific">uncultured delta proteobacterium</name>
    <dbReference type="NCBI Taxonomy" id="34034"/>
    <lineage>
        <taxon>Bacteria</taxon>
        <taxon>Deltaproteobacteria</taxon>
        <taxon>environmental samples</taxon>
    </lineage>
</organism>
<dbReference type="Gene3D" id="1.10.150.20">
    <property type="entry name" value="5' to 3' exonuclease, C-terminal subdomain"/>
    <property type="match status" value="1"/>
</dbReference>
<evidence type="ECO:0000256" key="1">
    <source>
        <dbReference type="ARBA" id="ARBA00022670"/>
    </source>
</evidence>
<dbReference type="NCBIfam" id="NF000642">
    <property type="entry name" value="PRK00024.1"/>
    <property type="match status" value="1"/>
</dbReference>
<dbReference type="InterPro" id="IPR010994">
    <property type="entry name" value="RuvA_2-like"/>
</dbReference>
<dbReference type="PANTHER" id="PTHR30471">
    <property type="entry name" value="DNA REPAIR PROTEIN RADC"/>
    <property type="match status" value="1"/>
</dbReference>
<feature type="domain" description="MPN" evidence="7">
    <location>
        <begin position="101"/>
        <end position="223"/>
    </location>
</feature>
<evidence type="ECO:0000259" key="7">
    <source>
        <dbReference type="PROSITE" id="PS50249"/>
    </source>
</evidence>
<evidence type="ECO:0000256" key="3">
    <source>
        <dbReference type="ARBA" id="ARBA00022801"/>
    </source>
</evidence>
<accession>A0A212JLH8</accession>
<dbReference type="InterPro" id="IPR001405">
    <property type="entry name" value="UPF0758"/>
</dbReference>
<dbReference type="InterPro" id="IPR046778">
    <property type="entry name" value="UPF0758_N"/>
</dbReference>
<dbReference type="Pfam" id="PF20582">
    <property type="entry name" value="UPF0758_N"/>
    <property type="match status" value="1"/>
</dbReference>
<dbReference type="NCBIfam" id="TIGR00608">
    <property type="entry name" value="radc"/>
    <property type="match status" value="1"/>
</dbReference>
<gene>
    <name evidence="8" type="ORF">KL86DPRO_11733</name>
</gene>
<comment type="similarity">
    <text evidence="6">Belongs to the UPF0758 family.</text>
</comment>
<keyword evidence="5" id="KW-0482">Metalloprotease</keyword>
<keyword evidence="2" id="KW-0479">Metal-binding</keyword>
<keyword evidence="3" id="KW-0378">Hydrolase</keyword>
<dbReference type="SUPFAM" id="SSF47781">
    <property type="entry name" value="RuvA domain 2-like"/>
    <property type="match status" value="1"/>
</dbReference>
<name>A0A212JLH8_9DELT</name>
<protein>
    <submittedName>
        <fullName evidence="8">DNA repair protein RadC</fullName>
    </submittedName>
</protein>
<dbReference type="AlphaFoldDB" id="A0A212JLH8"/>
<dbReference type="GO" id="GO:0046872">
    <property type="term" value="F:metal ion binding"/>
    <property type="evidence" value="ECO:0007669"/>
    <property type="project" value="UniProtKB-KW"/>
</dbReference>
<dbReference type="Gene3D" id="3.40.140.10">
    <property type="entry name" value="Cytidine Deaminase, domain 2"/>
    <property type="match status" value="1"/>
</dbReference>
<evidence type="ECO:0000313" key="8">
    <source>
        <dbReference type="EMBL" id="SBW00155.1"/>
    </source>
</evidence>
<evidence type="ECO:0000256" key="5">
    <source>
        <dbReference type="ARBA" id="ARBA00023049"/>
    </source>
</evidence>
<dbReference type="PANTHER" id="PTHR30471:SF3">
    <property type="entry name" value="UPF0758 PROTEIN YEES-RELATED"/>
    <property type="match status" value="1"/>
</dbReference>
<dbReference type="EMBL" id="FLUQ01000001">
    <property type="protein sequence ID" value="SBW00155.1"/>
    <property type="molecule type" value="Genomic_DNA"/>
</dbReference>
<reference evidence="8" key="1">
    <citation type="submission" date="2016-04" db="EMBL/GenBank/DDBJ databases">
        <authorList>
            <person name="Evans L.H."/>
            <person name="Alamgir A."/>
            <person name="Owens N."/>
            <person name="Weber N.D."/>
            <person name="Virtaneva K."/>
            <person name="Barbian K."/>
            <person name="Babar A."/>
            <person name="Rosenke K."/>
        </authorList>
    </citation>
    <scope>NUCLEOTIDE SEQUENCE</scope>
    <source>
        <strain evidence="8">86</strain>
    </source>
</reference>
<keyword evidence="4" id="KW-0862">Zinc</keyword>
<dbReference type="InterPro" id="IPR025657">
    <property type="entry name" value="RadC_JAB"/>
</dbReference>
<keyword evidence="1" id="KW-0645">Protease</keyword>
<evidence type="ECO:0000256" key="4">
    <source>
        <dbReference type="ARBA" id="ARBA00022833"/>
    </source>
</evidence>
<evidence type="ECO:0000256" key="6">
    <source>
        <dbReference type="RuleBase" id="RU003797"/>
    </source>
</evidence>
<dbReference type="InterPro" id="IPR037518">
    <property type="entry name" value="MPN"/>
</dbReference>
<dbReference type="GO" id="GO:0006508">
    <property type="term" value="P:proteolysis"/>
    <property type="evidence" value="ECO:0007669"/>
    <property type="project" value="UniProtKB-KW"/>
</dbReference>
<dbReference type="CDD" id="cd08071">
    <property type="entry name" value="MPN_DUF2466"/>
    <property type="match status" value="1"/>
</dbReference>
<dbReference type="Pfam" id="PF04002">
    <property type="entry name" value="RadC"/>
    <property type="match status" value="1"/>
</dbReference>
<evidence type="ECO:0000256" key="2">
    <source>
        <dbReference type="ARBA" id="ARBA00022723"/>
    </source>
</evidence>
<proteinExistence type="inferred from homology"/>
<sequence length="226" mass="25212">MMQHAHGHRERLRERLKAASHALADYEVLELLLGHVLLRRDTKPLAKELLARFGSLRGVLDARVQELTAVPGFGPALEAYWVLLREVMARYTESPARRRTELCSPQAVASMARMRLAASDHEEFWVAFLDTQNHLIAWEMAAKGSVHTVPLYPRDVMARALTLKASSVILVHNHPGGSPKPSGADIDLTQKVREAGEVLGIRVTDHVIVTDDACYSLVEDCIISRR</sequence>
<dbReference type="PROSITE" id="PS50249">
    <property type="entry name" value="MPN"/>
    <property type="match status" value="1"/>
</dbReference>